<evidence type="ECO:0000313" key="1">
    <source>
        <dbReference type="EMBL" id="EYC01928.1"/>
    </source>
</evidence>
<dbReference type="SMART" id="SM00060">
    <property type="entry name" value="FN3"/>
    <property type="match status" value="3"/>
</dbReference>
<dbReference type="PANTHER" id="PTHR46957">
    <property type="entry name" value="CYTOKINE RECEPTOR"/>
    <property type="match status" value="1"/>
</dbReference>
<accession>A0A016TH44</accession>
<proteinExistence type="predicted"/>
<dbReference type="EMBL" id="JARK01001439">
    <property type="protein sequence ID" value="EYC01928.1"/>
    <property type="molecule type" value="Genomic_DNA"/>
</dbReference>
<dbReference type="InterPro" id="IPR013783">
    <property type="entry name" value="Ig-like_fold"/>
</dbReference>
<dbReference type="CDD" id="cd00063">
    <property type="entry name" value="FN3"/>
    <property type="match status" value="1"/>
</dbReference>
<evidence type="ECO:0000313" key="2">
    <source>
        <dbReference type="Proteomes" id="UP000024635"/>
    </source>
</evidence>
<comment type="caution">
    <text evidence="1">The sequence shown here is derived from an EMBL/GenBank/DDBJ whole genome shotgun (WGS) entry which is preliminary data.</text>
</comment>
<dbReference type="InterPro" id="IPR003961">
    <property type="entry name" value="FN3_dom"/>
</dbReference>
<organism evidence="1 2">
    <name type="scientific">Ancylostoma ceylanicum</name>
    <dbReference type="NCBI Taxonomy" id="53326"/>
    <lineage>
        <taxon>Eukaryota</taxon>
        <taxon>Metazoa</taxon>
        <taxon>Ecdysozoa</taxon>
        <taxon>Nematoda</taxon>
        <taxon>Chromadorea</taxon>
        <taxon>Rhabditida</taxon>
        <taxon>Rhabditina</taxon>
        <taxon>Rhabditomorpha</taxon>
        <taxon>Strongyloidea</taxon>
        <taxon>Ancylostomatidae</taxon>
        <taxon>Ancylostomatinae</taxon>
        <taxon>Ancylostoma</taxon>
    </lineage>
</organism>
<dbReference type="OrthoDB" id="5783913at2759"/>
<dbReference type="SUPFAM" id="SSF49265">
    <property type="entry name" value="Fibronectin type III"/>
    <property type="match status" value="2"/>
</dbReference>
<dbReference type="Proteomes" id="UP000024635">
    <property type="component" value="Unassembled WGS sequence"/>
</dbReference>
<reference evidence="2" key="1">
    <citation type="journal article" date="2015" name="Nat. Genet.">
        <title>The genome and transcriptome of the zoonotic hookworm Ancylostoma ceylanicum identify infection-specific gene families.</title>
        <authorList>
            <person name="Schwarz E.M."/>
            <person name="Hu Y."/>
            <person name="Antoshechkin I."/>
            <person name="Miller M.M."/>
            <person name="Sternberg P.W."/>
            <person name="Aroian R.V."/>
        </authorList>
    </citation>
    <scope>NUCLEOTIDE SEQUENCE</scope>
    <source>
        <strain evidence="2">HY135</strain>
    </source>
</reference>
<dbReference type="InterPro" id="IPR036116">
    <property type="entry name" value="FN3_sf"/>
</dbReference>
<dbReference type="PANTHER" id="PTHR46957:SF3">
    <property type="entry name" value="CYTOKINE RECEPTOR"/>
    <property type="match status" value="1"/>
</dbReference>
<gene>
    <name evidence="1" type="primary">Acey_s0103.g3545</name>
    <name evidence="1" type="ORF">Y032_0103g3545</name>
</gene>
<dbReference type="PROSITE" id="PS50853">
    <property type="entry name" value="FN3"/>
    <property type="match status" value="1"/>
</dbReference>
<dbReference type="InterPro" id="IPR050713">
    <property type="entry name" value="RTP_Phos/Ushers"/>
</dbReference>
<dbReference type="AlphaFoldDB" id="A0A016TH44"/>
<name>A0A016TH44_9BILA</name>
<protein>
    <submittedName>
        <fullName evidence="1">Uncharacterized protein</fullName>
    </submittedName>
</protein>
<dbReference type="GO" id="GO:0016020">
    <property type="term" value="C:membrane"/>
    <property type="evidence" value="ECO:0007669"/>
    <property type="project" value="UniProtKB-SubCell"/>
</dbReference>
<sequence length="484" mass="53574">MRRLYLLVTLLRATLAVTLLPYIQIDYAHYFRLAQCQAKCTQKYGVPTTRHLLDGSIQEHLDVRNSACKDCETGCGHHRRLHGRGPRGPAKSPMDDGLRFWAESSADTAKTGSTLVSSVELLCQNPSLDEEFGESSEGLLSILLLRPSGATRFIIQWKHRIQGLVAYEETQWITASVEPDTLFKVNGLVPGVQYRFMVTAVGPAGRLGETVASPWTEITTGPAPRAPVGALTLRNGYNSDRGVTVHVEWPQTAQDSCYFRIQLSNSSVQINKDVVLDSSSSILLPHLEFETDYSVTVAATSADKAQTSKPLTANFKSLLCKDVHGQGSLQCAPEPVSNLAIVLRPNGTGIISWKPSADPENILFYQLIYHALSNENGCQQQQETINVRAAATSAIVDFPGERCEYVVRLVNYDLIGRDAVAEARVLIELSKSFLRLDTLLRPEFLLTATVVLLLFLLCILVRCRCGRRCPHRVCEKQEKLTDYA</sequence>
<keyword evidence="2" id="KW-1185">Reference proteome</keyword>
<dbReference type="Gene3D" id="2.60.40.10">
    <property type="entry name" value="Immunoglobulins"/>
    <property type="match status" value="1"/>
</dbReference>